<feature type="region of interest" description="Disordered" evidence="1">
    <location>
        <begin position="227"/>
        <end position="266"/>
    </location>
</feature>
<sequence length="278" mass="30051">MTPPICSPRASSLCASSPRDGPPPDQRPRLLAPPQRRTSLFLATDQRRRTTAPPYQRRGRRRPRRPSPVAAAHAHPPRPAPRAAPSAAAATIIATVHSRSALFPIDRGWSRRPPHPPPTEPRSSIADAAVFLMLDWSCAAPRDKHEMHVAGKRGTKFTTQERTLKCTIVELEQGINGHREGSLSVRMLIAGVADASTGLLHGNHTGGRVIRAGVRWQHLVLRGQSARERARGSQGSQFAAAAEGLPELESGSRREDRSTTVLAPWSGRTAALGESVTA</sequence>
<organism evidence="2">
    <name type="scientific">Oryza nivara</name>
    <name type="common">Indian wild rice</name>
    <name type="synonym">Oryza sativa f. spontanea</name>
    <dbReference type="NCBI Taxonomy" id="4536"/>
    <lineage>
        <taxon>Eukaryota</taxon>
        <taxon>Viridiplantae</taxon>
        <taxon>Streptophyta</taxon>
        <taxon>Embryophyta</taxon>
        <taxon>Tracheophyta</taxon>
        <taxon>Spermatophyta</taxon>
        <taxon>Magnoliopsida</taxon>
        <taxon>Liliopsida</taxon>
        <taxon>Poales</taxon>
        <taxon>Poaceae</taxon>
        <taxon>BOP clade</taxon>
        <taxon>Oryzoideae</taxon>
        <taxon>Oryzeae</taxon>
        <taxon>Oryzinae</taxon>
        <taxon>Oryza</taxon>
    </lineage>
</organism>
<dbReference type="AlphaFoldDB" id="A0A0E0I8H2"/>
<keyword evidence="3" id="KW-1185">Reference proteome</keyword>
<reference evidence="2" key="1">
    <citation type="submission" date="2015-04" db="UniProtKB">
        <authorList>
            <consortium name="EnsemblPlants"/>
        </authorList>
    </citation>
    <scope>IDENTIFICATION</scope>
    <source>
        <strain evidence="2">SL10</strain>
    </source>
</reference>
<dbReference type="Proteomes" id="UP000006591">
    <property type="component" value="Chromosome 8"/>
</dbReference>
<protein>
    <submittedName>
        <fullName evidence="2">Uncharacterized protein</fullName>
    </submittedName>
</protein>
<dbReference type="Gramene" id="ONIVA08G06400.2">
    <property type="protein sequence ID" value="ONIVA08G06400.2"/>
    <property type="gene ID" value="ONIVA08G06400"/>
</dbReference>
<evidence type="ECO:0000313" key="2">
    <source>
        <dbReference type="EnsemblPlants" id="ONIVA08G06400.2"/>
    </source>
</evidence>
<proteinExistence type="predicted"/>
<name>A0A0E0I8H2_ORYNI</name>
<dbReference type="EnsemblPlants" id="ONIVA08G06400.2">
    <property type="protein sequence ID" value="ONIVA08G06400.2"/>
    <property type="gene ID" value="ONIVA08G06400"/>
</dbReference>
<accession>A0A0E0I8H2</accession>
<feature type="region of interest" description="Disordered" evidence="1">
    <location>
        <begin position="1"/>
        <end position="88"/>
    </location>
</feature>
<evidence type="ECO:0000256" key="1">
    <source>
        <dbReference type="SAM" id="MobiDB-lite"/>
    </source>
</evidence>
<evidence type="ECO:0000313" key="3">
    <source>
        <dbReference type="Proteomes" id="UP000006591"/>
    </source>
</evidence>
<dbReference type="HOGENOM" id="CLU_087440_0_0_1"/>
<reference evidence="2" key="2">
    <citation type="submission" date="2018-04" db="EMBL/GenBank/DDBJ databases">
        <title>OnivRS2 (Oryza nivara Reference Sequence Version 2).</title>
        <authorList>
            <person name="Zhang J."/>
            <person name="Kudrna D."/>
            <person name="Lee S."/>
            <person name="Talag J."/>
            <person name="Rajasekar S."/>
            <person name="Welchert J."/>
            <person name="Hsing Y.-I."/>
            <person name="Wing R.A."/>
        </authorList>
    </citation>
    <scope>NUCLEOTIDE SEQUENCE [LARGE SCALE GENOMIC DNA]</scope>
    <source>
        <strain evidence="2">SL10</strain>
    </source>
</reference>